<dbReference type="AlphaFoldDB" id="A0AAD7WJI3"/>
<proteinExistence type="predicted"/>
<evidence type="ECO:0000313" key="2">
    <source>
        <dbReference type="EMBL" id="KAJ8399356.1"/>
    </source>
</evidence>
<feature type="region of interest" description="Disordered" evidence="1">
    <location>
        <begin position="1"/>
        <end position="44"/>
    </location>
</feature>
<comment type="caution">
    <text evidence="2">The sequence shown here is derived from an EMBL/GenBank/DDBJ whole genome shotgun (WGS) entry which is preliminary data.</text>
</comment>
<accession>A0AAD7WJI3</accession>
<organism evidence="2 3">
    <name type="scientific">Aldrovandia affinis</name>
    <dbReference type="NCBI Taxonomy" id="143900"/>
    <lineage>
        <taxon>Eukaryota</taxon>
        <taxon>Metazoa</taxon>
        <taxon>Chordata</taxon>
        <taxon>Craniata</taxon>
        <taxon>Vertebrata</taxon>
        <taxon>Euteleostomi</taxon>
        <taxon>Actinopterygii</taxon>
        <taxon>Neopterygii</taxon>
        <taxon>Teleostei</taxon>
        <taxon>Notacanthiformes</taxon>
        <taxon>Halosauridae</taxon>
        <taxon>Aldrovandia</taxon>
    </lineage>
</organism>
<dbReference type="EMBL" id="JAINUG010000084">
    <property type="protein sequence ID" value="KAJ8399356.1"/>
    <property type="molecule type" value="Genomic_DNA"/>
</dbReference>
<reference evidence="2" key="1">
    <citation type="journal article" date="2023" name="Science">
        <title>Genome structures resolve the early diversification of teleost fishes.</title>
        <authorList>
            <person name="Parey E."/>
            <person name="Louis A."/>
            <person name="Montfort J."/>
            <person name="Bouchez O."/>
            <person name="Roques C."/>
            <person name="Iampietro C."/>
            <person name="Lluch J."/>
            <person name="Castinel A."/>
            <person name="Donnadieu C."/>
            <person name="Desvignes T."/>
            <person name="Floi Bucao C."/>
            <person name="Jouanno E."/>
            <person name="Wen M."/>
            <person name="Mejri S."/>
            <person name="Dirks R."/>
            <person name="Jansen H."/>
            <person name="Henkel C."/>
            <person name="Chen W.J."/>
            <person name="Zahm M."/>
            <person name="Cabau C."/>
            <person name="Klopp C."/>
            <person name="Thompson A.W."/>
            <person name="Robinson-Rechavi M."/>
            <person name="Braasch I."/>
            <person name="Lecointre G."/>
            <person name="Bobe J."/>
            <person name="Postlethwait J.H."/>
            <person name="Berthelot C."/>
            <person name="Roest Crollius H."/>
            <person name="Guiguen Y."/>
        </authorList>
    </citation>
    <scope>NUCLEOTIDE SEQUENCE</scope>
    <source>
        <strain evidence="2">NC1722</strain>
    </source>
</reference>
<protein>
    <submittedName>
        <fullName evidence="2">Uncharacterized protein</fullName>
    </submittedName>
</protein>
<gene>
    <name evidence="2" type="ORF">AAFF_G00413940</name>
</gene>
<evidence type="ECO:0000313" key="3">
    <source>
        <dbReference type="Proteomes" id="UP001221898"/>
    </source>
</evidence>
<name>A0AAD7WJI3_9TELE</name>
<dbReference type="Proteomes" id="UP001221898">
    <property type="component" value="Unassembled WGS sequence"/>
</dbReference>
<evidence type="ECO:0000256" key="1">
    <source>
        <dbReference type="SAM" id="MobiDB-lite"/>
    </source>
</evidence>
<keyword evidence="3" id="KW-1185">Reference proteome</keyword>
<sequence length="142" mass="15539">MELGRRRRQASLEGTARRNVAKTGGDYGAAQRDEEQVPGTLGNVPAQVPPLLLSIRGALCGDVTLRFHQRSGSQSRPVARTRQNSSWHCNDFLSSVPDCDCRPSRRNWETTGFCYANKVHILGSGTRANCTLDLPDSEQLGG</sequence>